<evidence type="ECO:0000313" key="2">
    <source>
        <dbReference type="Proteomes" id="UP000002634"/>
    </source>
</evidence>
<proteinExistence type="predicted"/>
<gene>
    <name evidence="1" type="ordered locus">ETAE_0292</name>
</gene>
<dbReference type="AlphaFoldDB" id="A0AAU8P0U1"/>
<organism evidence="1 2">
    <name type="scientific">Edwardsiella piscicida</name>
    <dbReference type="NCBI Taxonomy" id="1263550"/>
    <lineage>
        <taxon>Bacteria</taxon>
        <taxon>Pseudomonadati</taxon>
        <taxon>Pseudomonadota</taxon>
        <taxon>Gammaproteobacteria</taxon>
        <taxon>Enterobacterales</taxon>
        <taxon>Hafniaceae</taxon>
        <taxon>Edwardsiella</taxon>
    </lineage>
</organism>
<sequence length="104" mass="11629">MIWPTGATFVKLGLPIFRLFDVSMSLSLTSISDGVVFAQNTFDKKENIFNKLIRDTLPCSLRRTSAAIAVPWSTRRRIMSRLISAMFGIVRGEFSPSPLTDVFA</sequence>
<keyword evidence="2" id="KW-1185">Reference proteome</keyword>
<dbReference type="KEGG" id="etr:ETAE_0292"/>
<reference evidence="1 2" key="1">
    <citation type="journal article" date="2009" name="PLoS ONE">
        <title>Genome sequence of the versatile fish pathogen Edwardsiella tarda provides insights into its adaptation to broad host ranges and intracellular niches.</title>
        <authorList>
            <person name="Wang Q."/>
            <person name="Yang M."/>
            <person name="Xiao J."/>
            <person name="Wu H."/>
            <person name="Wang X."/>
            <person name="Lv Y."/>
            <person name="Xu L."/>
            <person name="Zheng H."/>
            <person name="Wang S."/>
            <person name="Zhao G."/>
            <person name="Liu Q."/>
            <person name="Zhang Y."/>
        </authorList>
    </citation>
    <scope>NUCLEOTIDE SEQUENCE [LARGE SCALE GENOMIC DNA]</scope>
    <source>
        <strain evidence="2">EIB202 / CCTCC M208068</strain>
    </source>
</reference>
<name>A0AAU8P0U1_EDWPI</name>
<evidence type="ECO:0000313" key="1">
    <source>
        <dbReference type="EMBL" id="ACY83139.1"/>
    </source>
</evidence>
<dbReference type="EMBL" id="CP001135">
    <property type="protein sequence ID" value="ACY83139.1"/>
    <property type="molecule type" value="Genomic_DNA"/>
</dbReference>
<accession>A0AAU8P0U1</accession>
<protein>
    <submittedName>
        <fullName evidence="1">Uncharacterized protein</fullName>
    </submittedName>
</protein>
<dbReference type="Proteomes" id="UP000002634">
    <property type="component" value="Chromosome"/>
</dbReference>